<dbReference type="GO" id="GO:0033013">
    <property type="term" value="P:tetrapyrrole metabolic process"/>
    <property type="evidence" value="ECO:0007669"/>
    <property type="project" value="UniProtKB-ARBA"/>
</dbReference>
<gene>
    <name evidence="8" type="ORF">GJ744_005768</name>
</gene>
<proteinExistence type="inferred from homology"/>
<evidence type="ECO:0000313" key="9">
    <source>
        <dbReference type="Proteomes" id="UP000606974"/>
    </source>
</evidence>
<sequence length="185" mass="20624">MMSYIPSLTLPDAIFKSAAASILLPVGAGLVVGFYGRKTTPKTYMELKQPPYRPPPQVFGPVWTILYGLMGYGAYRAWNVGLSSLDPLKVEDTRVGATLYTIQLGLNLLWMPLFFYLKRPVEATADIFALTGTVGYLTYVWSKVDPIASYCLMPHLNGWSLADKEKPRAHKEGDTKFVNEDPKAR</sequence>
<reference evidence="8" key="1">
    <citation type="submission" date="2020-02" db="EMBL/GenBank/DDBJ databases">
        <authorList>
            <person name="Palmer J.M."/>
        </authorList>
    </citation>
    <scope>NUCLEOTIDE SEQUENCE</scope>
    <source>
        <strain evidence="8">EPUS1.4</strain>
        <tissue evidence="8">Thallus</tissue>
    </source>
</reference>
<keyword evidence="9" id="KW-1185">Reference proteome</keyword>
<dbReference type="OrthoDB" id="8841220at2759"/>
<name>A0A8H7AKR0_9EURO</name>
<keyword evidence="4 7" id="KW-1133">Transmembrane helix</keyword>
<keyword evidence="3 7" id="KW-0812">Transmembrane</keyword>
<comment type="similarity">
    <text evidence="2">Belongs to the TspO/BZRP family.</text>
</comment>
<dbReference type="Pfam" id="PF03073">
    <property type="entry name" value="TspO_MBR"/>
    <property type="match status" value="1"/>
</dbReference>
<dbReference type="Proteomes" id="UP000606974">
    <property type="component" value="Unassembled WGS sequence"/>
</dbReference>
<dbReference type="CDD" id="cd15904">
    <property type="entry name" value="TSPO_MBR"/>
    <property type="match status" value="1"/>
</dbReference>
<feature type="transmembrane region" description="Helical" evidence="7">
    <location>
        <begin position="13"/>
        <end position="36"/>
    </location>
</feature>
<dbReference type="InterPro" id="IPR004307">
    <property type="entry name" value="TspO_MBR"/>
</dbReference>
<comment type="subcellular location">
    <subcellularLocation>
        <location evidence="1">Membrane</location>
        <topology evidence="1">Multi-pass membrane protein</topology>
    </subcellularLocation>
</comment>
<evidence type="ECO:0000313" key="8">
    <source>
        <dbReference type="EMBL" id="KAF7510938.1"/>
    </source>
</evidence>
<evidence type="ECO:0000256" key="2">
    <source>
        <dbReference type="ARBA" id="ARBA00007524"/>
    </source>
</evidence>
<protein>
    <recommendedName>
        <fullName evidence="10">Translocator protein</fullName>
    </recommendedName>
</protein>
<evidence type="ECO:0000256" key="3">
    <source>
        <dbReference type="ARBA" id="ARBA00022692"/>
    </source>
</evidence>
<feature type="region of interest" description="Disordered" evidence="6">
    <location>
        <begin position="166"/>
        <end position="185"/>
    </location>
</feature>
<accession>A0A8H7AKR0</accession>
<evidence type="ECO:0000256" key="4">
    <source>
        <dbReference type="ARBA" id="ARBA00022989"/>
    </source>
</evidence>
<feature type="transmembrane region" description="Helical" evidence="7">
    <location>
        <begin position="95"/>
        <end position="117"/>
    </location>
</feature>
<evidence type="ECO:0000256" key="5">
    <source>
        <dbReference type="ARBA" id="ARBA00023136"/>
    </source>
</evidence>
<evidence type="ECO:0000256" key="6">
    <source>
        <dbReference type="SAM" id="MobiDB-lite"/>
    </source>
</evidence>
<evidence type="ECO:0000256" key="7">
    <source>
        <dbReference type="SAM" id="Phobius"/>
    </source>
</evidence>
<dbReference type="PANTHER" id="PTHR10057:SF0">
    <property type="entry name" value="TRANSLOCATOR PROTEIN"/>
    <property type="match status" value="1"/>
</dbReference>
<feature type="transmembrane region" description="Helical" evidence="7">
    <location>
        <begin position="57"/>
        <end position="75"/>
    </location>
</feature>
<keyword evidence="5 7" id="KW-0472">Membrane</keyword>
<evidence type="ECO:0000256" key="1">
    <source>
        <dbReference type="ARBA" id="ARBA00004141"/>
    </source>
</evidence>
<dbReference type="GO" id="GO:0005741">
    <property type="term" value="C:mitochondrial outer membrane"/>
    <property type="evidence" value="ECO:0007669"/>
    <property type="project" value="TreeGrafter"/>
</dbReference>
<dbReference type="Gene3D" id="1.20.1260.100">
    <property type="entry name" value="TspO/MBR protein"/>
    <property type="match status" value="1"/>
</dbReference>
<comment type="caution">
    <text evidence="8">The sequence shown here is derived from an EMBL/GenBank/DDBJ whole genome shotgun (WGS) entry which is preliminary data.</text>
</comment>
<dbReference type="InterPro" id="IPR038330">
    <property type="entry name" value="TspO/MBR-related_sf"/>
</dbReference>
<dbReference type="AlphaFoldDB" id="A0A8H7AKR0"/>
<evidence type="ECO:0008006" key="10">
    <source>
        <dbReference type="Google" id="ProtNLM"/>
    </source>
</evidence>
<dbReference type="FunFam" id="1.20.1260.100:FF:000001">
    <property type="entry name" value="translocator protein 2"/>
    <property type="match status" value="1"/>
</dbReference>
<dbReference type="EMBL" id="JAACFV010000025">
    <property type="protein sequence ID" value="KAF7510938.1"/>
    <property type="molecule type" value="Genomic_DNA"/>
</dbReference>
<organism evidence="8 9">
    <name type="scientific">Endocarpon pusillum</name>
    <dbReference type="NCBI Taxonomy" id="364733"/>
    <lineage>
        <taxon>Eukaryota</taxon>
        <taxon>Fungi</taxon>
        <taxon>Dikarya</taxon>
        <taxon>Ascomycota</taxon>
        <taxon>Pezizomycotina</taxon>
        <taxon>Eurotiomycetes</taxon>
        <taxon>Chaetothyriomycetidae</taxon>
        <taxon>Verrucariales</taxon>
        <taxon>Verrucariaceae</taxon>
        <taxon>Endocarpon</taxon>
    </lineage>
</organism>
<dbReference type="PANTHER" id="PTHR10057">
    <property type="entry name" value="PERIPHERAL-TYPE BENZODIAZEPINE RECEPTOR"/>
    <property type="match status" value="1"/>
</dbReference>